<feature type="transmembrane region" description="Helical" evidence="1">
    <location>
        <begin position="58"/>
        <end position="78"/>
    </location>
</feature>
<feature type="transmembrane region" description="Helical" evidence="1">
    <location>
        <begin position="32"/>
        <end position="51"/>
    </location>
</feature>
<keyword evidence="1" id="KW-1133">Transmembrane helix</keyword>
<dbReference type="EMBL" id="MGIZ01000032">
    <property type="protein sequence ID" value="OGM98778.1"/>
    <property type="molecule type" value="Genomic_DNA"/>
</dbReference>
<evidence type="ECO:0000313" key="2">
    <source>
        <dbReference type="EMBL" id="OGM98778.1"/>
    </source>
</evidence>
<dbReference type="Proteomes" id="UP000177594">
    <property type="component" value="Unassembled WGS sequence"/>
</dbReference>
<gene>
    <name evidence="2" type="ORF">A2817_00190</name>
</gene>
<feature type="transmembrane region" description="Helical" evidence="1">
    <location>
        <begin position="84"/>
        <end position="106"/>
    </location>
</feature>
<organism evidence="2 3">
    <name type="scientific">Candidatus Yanofskybacteria bacterium RIFCSPHIGHO2_01_FULL_39_8b</name>
    <dbReference type="NCBI Taxonomy" id="1802659"/>
    <lineage>
        <taxon>Bacteria</taxon>
        <taxon>Candidatus Yanofskyibacteriota</taxon>
    </lineage>
</organism>
<keyword evidence="1" id="KW-0472">Membrane</keyword>
<keyword evidence="1" id="KW-0812">Transmembrane</keyword>
<comment type="caution">
    <text evidence="2">The sequence shown here is derived from an EMBL/GenBank/DDBJ whole genome shotgun (WGS) entry which is preliminary data.</text>
</comment>
<reference evidence="2 3" key="1">
    <citation type="journal article" date="2016" name="Nat. Commun.">
        <title>Thousands of microbial genomes shed light on interconnected biogeochemical processes in an aquifer system.</title>
        <authorList>
            <person name="Anantharaman K."/>
            <person name="Brown C.T."/>
            <person name="Hug L.A."/>
            <person name="Sharon I."/>
            <person name="Castelle C.J."/>
            <person name="Probst A.J."/>
            <person name="Thomas B.C."/>
            <person name="Singh A."/>
            <person name="Wilkins M.J."/>
            <person name="Karaoz U."/>
            <person name="Brodie E.L."/>
            <person name="Williams K.H."/>
            <person name="Hubbard S.S."/>
            <person name="Banfield J.F."/>
        </authorList>
    </citation>
    <scope>NUCLEOTIDE SEQUENCE [LARGE SCALE GENOMIC DNA]</scope>
</reference>
<evidence type="ECO:0000313" key="3">
    <source>
        <dbReference type="Proteomes" id="UP000177594"/>
    </source>
</evidence>
<dbReference type="AlphaFoldDB" id="A0A1F8EFD8"/>
<accession>A0A1F8EFD8</accession>
<evidence type="ECO:0000256" key="1">
    <source>
        <dbReference type="SAM" id="Phobius"/>
    </source>
</evidence>
<sequence>MMDREKRFEFHETNATLLWFLMDGLWMMGFKILPAIIAFPAVVIGCLILVYADKTPHLLAVIIAGSTWIFMDICWMIGENFEVRGMHLLSCIMFWTTFLCLAYSLIKSKNYRESAYETLSGFRRMKIKK</sequence>
<proteinExistence type="predicted"/>
<name>A0A1F8EFD8_9BACT</name>
<protein>
    <submittedName>
        <fullName evidence="2">Uncharacterized protein</fullName>
    </submittedName>
</protein>